<dbReference type="NCBIfam" id="TIGR00199">
    <property type="entry name" value="PncC_domain"/>
    <property type="match status" value="1"/>
</dbReference>
<proteinExistence type="predicted"/>
<dbReference type="Proteomes" id="UP000254762">
    <property type="component" value="Unassembled WGS sequence"/>
</dbReference>
<protein>
    <submittedName>
        <fullName evidence="2">C-terminal domain of CinA -like protein YdeJ</fullName>
    </submittedName>
</protein>
<evidence type="ECO:0000259" key="1">
    <source>
        <dbReference type="Pfam" id="PF02464"/>
    </source>
</evidence>
<accession>A0A379SWH1</accession>
<evidence type="ECO:0000313" key="3">
    <source>
        <dbReference type="Proteomes" id="UP000254762"/>
    </source>
</evidence>
<dbReference type="EMBL" id="UGXD01000002">
    <property type="protein sequence ID" value="SUG33378.1"/>
    <property type="molecule type" value="Genomic_DNA"/>
</dbReference>
<dbReference type="Pfam" id="PF02464">
    <property type="entry name" value="CinA"/>
    <property type="match status" value="1"/>
</dbReference>
<gene>
    <name evidence="2" type="primary">ygaD_2</name>
    <name evidence="2" type="ORF">NCTC7304_02854</name>
</gene>
<evidence type="ECO:0000313" key="2">
    <source>
        <dbReference type="EMBL" id="SUG33378.1"/>
    </source>
</evidence>
<dbReference type="NCBIfam" id="NF002972">
    <property type="entry name" value="PRK03657.1"/>
    <property type="match status" value="1"/>
</dbReference>
<dbReference type="InterPro" id="IPR008136">
    <property type="entry name" value="CinA_C"/>
</dbReference>
<feature type="domain" description="CinA C-terminal" evidence="1">
    <location>
        <begin position="44"/>
        <end position="193"/>
    </location>
</feature>
<dbReference type="SUPFAM" id="SSF142433">
    <property type="entry name" value="CinA-like"/>
    <property type="match status" value="1"/>
</dbReference>
<reference evidence="2 3" key="1">
    <citation type="submission" date="2018-06" db="EMBL/GenBank/DDBJ databases">
        <authorList>
            <consortium name="Pathogen Informatics"/>
            <person name="Doyle S."/>
        </authorList>
    </citation>
    <scope>NUCLEOTIDE SEQUENCE [LARGE SCALE GENOMIC DNA]</scope>
    <source>
        <strain evidence="2 3">NCTC7304</strain>
    </source>
</reference>
<dbReference type="AlphaFoldDB" id="A0A379SWH1"/>
<organism evidence="2 3">
    <name type="scientific">Salmonella enterica subsp. arizonae</name>
    <dbReference type="NCBI Taxonomy" id="59203"/>
    <lineage>
        <taxon>Bacteria</taxon>
        <taxon>Pseudomonadati</taxon>
        <taxon>Pseudomonadota</taxon>
        <taxon>Gammaproteobacteria</taxon>
        <taxon>Enterobacterales</taxon>
        <taxon>Enterobacteriaceae</taxon>
        <taxon>Salmonella</taxon>
    </lineage>
</organism>
<dbReference type="Gene3D" id="3.90.950.20">
    <property type="entry name" value="CinA-like"/>
    <property type="match status" value="1"/>
</dbReference>
<dbReference type="InterPro" id="IPR036653">
    <property type="entry name" value="CinA-like_C"/>
</dbReference>
<name>A0A379SWH1_SALER</name>
<sequence length="200" mass="21604">MTQSKYAILEKNGKISFVLIAEKYTMRLDQHDIVTLDGVASVDSLTKKLGDFLVSQKLRLTTAESCTGGKLASALCAAEDTPSFYGVGYVTFTDEAKAKILRVQRHSLAEHTAVSEAVVTEMAQGAKDQAAVDISIAISGYGGPEGGEDGTPAGTVWFAWNINNTTFTSRQHFNGDCQEVLEKCVRFALAELLFLLTKKA</sequence>